<dbReference type="GO" id="GO:0016779">
    <property type="term" value="F:nucleotidyltransferase activity"/>
    <property type="evidence" value="ECO:0007669"/>
    <property type="project" value="InterPro"/>
</dbReference>
<dbReference type="Gene3D" id="3.30.460.10">
    <property type="entry name" value="Beta Polymerase, domain 2"/>
    <property type="match status" value="1"/>
</dbReference>
<dbReference type="InterPro" id="IPR002934">
    <property type="entry name" value="Polymerase_NTP_transf_dom"/>
</dbReference>
<dbReference type="Proteomes" id="UP000215596">
    <property type="component" value="Unassembled WGS sequence"/>
</dbReference>
<evidence type="ECO:0000259" key="1">
    <source>
        <dbReference type="Pfam" id="PF01909"/>
    </source>
</evidence>
<evidence type="ECO:0000313" key="2">
    <source>
        <dbReference type="EMBL" id="PAD75328.1"/>
    </source>
</evidence>
<organism evidence="2 3">
    <name type="scientific">Paenibacillus campinasensis</name>
    <dbReference type="NCBI Taxonomy" id="66347"/>
    <lineage>
        <taxon>Bacteria</taxon>
        <taxon>Bacillati</taxon>
        <taxon>Bacillota</taxon>
        <taxon>Bacilli</taxon>
        <taxon>Bacillales</taxon>
        <taxon>Paenibacillaceae</taxon>
        <taxon>Paenibacillus</taxon>
    </lineage>
</organism>
<dbReference type="SUPFAM" id="SSF81301">
    <property type="entry name" value="Nucleotidyltransferase"/>
    <property type="match status" value="1"/>
</dbReference>
<protein>
    <recommendedName>
        <fullName evidence="1">Polymerase nucleotidyl transferase domain-containing protein</fullName>
    </recommendedName>
</protein>
<dbReference type="OrthoDB" id="2351665at2"/>
<evidence type="ECO:0000313" key="3">
    <source>
        <dbReference type="Proteomes" id="UP000215596"/>
    </source>
</evidence>
<reference evidence="2 3" key="1">
    <citation type="submission" date="2017-07" db="EMBL/GenBank/DDBJ databases">
        <title>Isolation and whole genome analysis of endospore-forming bacteria from heroin.</title>
        <authorList>
            <person name="Kalinowski J."/>
            <person name="Ahrens B."/>
            <person name="Al-Dilaimi A."/>
            <person name="Winkler A."/>
            <person name="Wibberg D."/>
            <person name="Schleenbecker U."/>
            <person name="Ruckert C."/>
            <person name="Wolfel R."/>
            <person name="Grass G."/>
        </authorList>
    </citation>
    <scope>NUCLEOTIDE SEQUENCE [LARGE SCALE GENOMIC DNA]</scope>
    <source>
        <strain evidence="2 3">7537-G1</strain>
    </source>
</reference>
<dbReference type="InterPro" id="IPR043519">
    <property type="entry name" value="NT_sf"/>
</dbReference>
<dbReference type="RefSeq" id="WP_095266165.1">
    <property type="nucleotide sequence ID" value="NZ_NPBY01000046.1"/>
</dbReference>
<gene>
    <name evidence="2" type="ORF">CHH67_15795</name>
</gene>
<sequence length="267" mass="30484">MMILKAGYGLDPSGCIISDVSINKIDSKYQHCIEEAVERLKSVFQEQLHSVYVYGSVARGEAVEVQSDLDLIAMFYGKQDSMKLAELKQLSGDLSEPYRYLVRDVGIAAAFYDYTMDPSNYYENAFLRELCVCVYGEDIGRHFGPYKLTSEIAISFNGDIGQSLARTLTRVETASVEELQSITQGFARKLIRTYYSMVMARSQIWTTRLLEQCEVFLQHFPDKEPIIRTLLSWIDEPPASREAVVELFKNEGEWARVNFEREASKVN</sequence>
<proteinExistence type="predicted"/>
<dbReference type="Pfam" id="PF01909">
    <property type="entry name" value="NTP_transf_2"/>
    <property type="match status" value="1"/>
</dbReference>
<name>A0A268EQD5_9BACL</name>
<accession>A0A268EQD5</accession>
<dbReference type="EMBL" id="NPBY01000046">
    <property type="protein sequence ID" value="PAD75328.1"/>
    <property type="molecule type" value="Genomic_DNA"/>
</dbReference>
<feature type="domain" description="Polymerase nucleotidyl transferase" evidence="1">
    <location>
        <begin position="35"/>
        <end position="89"/>
    </location>
</feature>
<comment type="caution">
    <text evidence="2">The sequence shown here is derived from an EMBL/GenBank/DDBJ whole genome shotgun (WGS) entry which is preliminary data.</text>
</comment>
<dbReference type="CDD" id="cd05403">
    <property type="entry name" value="NT_KNTase_like"/>
    <property type="match status" value="1"/>
</dbReference>
<dbReference type="AlphaFoldDB" id="A0A268EQD5"/>